<evidence type="ECO:0000256" key="2">
    <source>
        <dbReference type="ARBA" id="ARBA00012438"/>
    </source>
</evidence>
<dbReference type="Pfam" id="PF00512">
    <property type="entry name" value="HisKA"/>
    <property type="match status" value="1"/>
</dbReference>
<dbReference type="PANTHER" id="PTHR43065:SF46">
    <property type="entry name" value="C4-DICARBOXYLATE TRANSPORT SENSOR PROTEIN DCTB"/>
    <property type="match status" value="1"/>
</dbReference>
<dbReference type="PROSITE" id="PS50112">
    <property type="entry name" value="PAS"/>
    <property type="match status" value="1"/>
</dbReference>
<dbReference type="Gene3D" id="1.10.287.130">
    <property type="match status" value="1"/>
</dbReference>
<dbReference type="Pfam" id="PF02518">
    <property type="entry name" value="HATPase_c"/>
    <property type="match status" value="1"/>
</dbReference>
<feature type="domain" description="PAS" evidence="13">
    <location>
        <begin position="277"/>
        <end position="329"/>
    </location>
</feature>
<dbReference type="InterPro" id="IPR001610">
    <property type="entry name" value="PAC"/>
</dbReference>
<dbReference type="InterPro" id="IPR000014">
    <property type="entry name" value="PAS"/>
</dbReference>
<dbReference type="CDD" id="cd00130">
    <property type="entry name" value="PAS"/>
    <property type="match status" value="2"/>
</dbReference>
<feature type="modified residue" description="4-aspartylphosphate" evidence="9">
    <location>
        <position position="57"/>
    </location>
</feature>
<keyword evidence="7" id="KW-0067">ATP-binding</keyword>
<dbReference type="SMART" id="SM00091">
    <property type="entry name" value="PAS"/>
    <property type="match status" value="2"/>
</dbReference>
<dbReference type="InterPro" id="IPR005467">
    <property type="entry name" value="His_kinase_dom"/>
</dbReference>
<reference evidence="15" key="1">
    <citation type="submission" date="2018-12" db="EMBL/GenBank/DDBJ databases">
        <authorList>
            <person name="Will S."/>
            <person name="Neumann-Schaal M."/>
            <person name="Henke P."/>
        </authorList>
    </citation>
    <scope>NUCLEOTIDE SEQUENCE</scope>
    <source>
        <strain evidence="15">PCC 7102</strain>
    </source>
</reference>
<evidence type="ECO:0000259" key="11">
    <source>
        <dbReference type="PROSITE" id="PS50109"/>
    </source>
</evidence>
<dbReference type="PROSITE" id="PS50110">
    <property type="entry name" value="RESPONSE_REGULATORY"/>
    <property type="match status" value="2"/>
</dbReference>
<dbReference type="SUPFAM" id="SSF47384">
    <property type="entry name" value="Homodimeric domain of signal transducing histidine kinase"/>
    <property type="match status" value="1"/>
</dbReference>
<feature type="domain" description="PAC" evidence="14">
    <location>
        <begin position="341"/>
        <end position="393"/>
    </location>
</feature>
<reference evidence="15" key="2">
    <citation type="journal article" date="2019" name="Genome Biol. Evol.">
        <title>Day and night: Metabolic profiles and evolutionary relationships of six axenic non-marine cyanobacteria.</title>
        <authorList>
            <person name="Will S.E."/>
            <person name="Henke P."/>
            <person name="Boedeker C."/>
            <person name="Huang S."/>
            <person name="Brinkmann H."/>
            <person name="Rohde M."/>
            <person name="Jarek M."/>
            <person name="Friedl T."/>
            <person name="Seufert S."/>
            <person name="Schumacher M."/>
            <person name="Overmann J."/>
            <person name="Neumann-Schaal M."/>
            <person name="Petersen J."/>
        </authorList>
    </citation>
    <scope>NUCLEOTIDE SEQUENCE [LARGE SCALE GENOMIC DNA]</scope>
    <source>
        <strain evidence="15">PCC 7102</strain>
    </source>
</reference>
<name>A0A433VRD4_9CYAN</name>
<dbReference type="NCBIfam" id="TIGR00229">
    <property type="entry name" value="sensory_box"/>
    <property type="match status" value="1"/>
</dbReference>
<dbReference type="SMART" id="SM00448">
    <property type="entry name" value="REC"/>
    <property type="match status" value="2"/>
</dbReference>
<keyword evidence="10" id="KW-0175">Coiled coil</keyword>
<keyword evidence="8" id="KW-0902">Two-component regulatory system</keyword>
<dbReference type="PANTHER" id="PTHR43065">
    <property type="entry name" value="SENSOR HISTIDINE KINASE"/>
    <property type="match status" value="1"/>
</dbReference>
<dbReference type="SMART" id="SM00086">
    <property type="entry name" value="PAC"/>
    <property type="match status" value="2"/>
</dbReference>
<dbReference type="CDD" id="cd00082">
    <property type="entry name" value="HisKA"/>
    <property type="match status" value="1"/>
</dbReference>
<dbReference type="SMART" id="SM00387">
    <property type="entry name" value="HATPase_c"/>
    <property type="match status" value="1"/>
</dbReference>
<feature type="domain" description="PAC" evidence="14">
    <location>
        <begin position="214"/>
        <end position="273"/>
    </location>
</feature>
<comment type="catalytic activity">
    <reaction evidence="1">
        <text>ATP + protein L-histidine = ADP + protein N-phospho-L-histidine.</text>
        <dbReference type="EC" id="2.7.13.3"/>
    </reaction>
</comment>
<organism evidence="15 16">
    <name type="scientific">Dulcicalothrix desertica PCC 7102</name>
    <dbReference type="NCBI Taxonomy" id="232991"/>
    <lineage>
        <taxon>Bacteria</taxon>
        <taxon>Bacillati</taxon>
        <taxon>Cyanobacteriota</taxon>
        <taxon>Cyanophyceae</taxon>
        <taxon>Nostocales</taxon>
        <taxon>Calotrichaceae</taxon>
        <taxon>Dulcicalothrix</taxon>
    </lineage>
</organism>
<dbReference type="GO" id="GO:0000155">
    <property type="term" value="F:phosphorelay sensor kinase activity"/>
    <property type="evidence" value="ECO:0007669"/>
    <property type="project" value="InterPro"/>
</dbReference>
<dbReference type="Pfam" id="PF13426">
    <property type="entry name" value="PAS_9"/>
    <property type="match status" value="1"/>
</dbReference>
<evidence type="ECO:0000256" key="1">
    <source>
        <dbReference type="ARBA" id="ARBA00000085"/>
    </source>
</evidence>
<dbReference type="Gene3D" id="3.30.565.10">
    <property type="entry name" value="Histidine kinase-like ATPase, C-terminal domain"/>
    <property type="match status" value="1"/>
</dbReference>
<evidence type="ECO:0000256" key="8">
    <source>
        <dbReference type="ARBA" id="ARBA00023012"/>
    </source>
</evidence>
<dbReference type="PROSITE" id="PS50113">
    <property type="entry name" value="PAC"/>
    <property type="match status" value="2"/>
</dbReference>
<dbReference type="Gene3D" id="3.30.450.20">
    <property type="entry name" value="PAS domain"/>
    <property type="match status" value="2"/>
</dbReference>
<protein>
    <recommendedName>
        <fullName evidence="2">histidine kinase</fullName>
        <ecNumber evidence="2">2.7.13.3</ecNumber>
    </recommendedName>
</protein>
<feature type="modified residue" description="4-aspartylphosphate" evidence="9">
    <location>
        <position position="700"/>
    </location>
</feature>
<dbReference type="GO" id="GO:0005524">
    <property type="term" value="F:ATP binding"/>
    <property type="evidence" value="ECO:0007669"/>
    <property type="project" value="UniProtKB-KW"/>
</dbReference>
<evidence type="ECO:0000256" key="7">
    <source>
        <dbReference type="ARBA" id="ARBA00022840"/>
    </source>
</evidence>
<dbReference type="EMBL" id="RSCL01000003">
    <property type="protein sequence ID" value="RUT08595.1"/>
    <property type="molecule type" value="Genomic_DNA"/>
</dbReference>
<comment type="caution">
    <text evidence="15">The sequence shown here is derived from an EMBL/GenBank/DDBJ whole genome shotgun (WGS) entry which is preliminary data.</text>
</comment>
<dbReference type="Pfam" id="PF00072">
    <property type="entry name" value="Response_reg"/>
    <property type="match status" value="2"/>
</dbReference>
<keyword evidence="6" id="KW-0418">Kinase</keyword>
<dbReference type="InterPro" id="IPR003661">
    <property type="entry name" value="HisK_dim/P_dom"/>
</dbReference>
<dbReference type="InterPro" id="IPR001789">
    <property type="entry name" value="Sig_transdc_resp-reg_receiver"/>
</dbReference>
<dbReference type="InterPro" id="IPR035965">
    <property type="entry name" value="PAS-like_dom_sf"/>
</dbReference>
<dbReference type="InterPro" id="IPR036097">
    <property type="entry name" value="HisK_dim/P_sf"/>
</dbReference>
<evidence type="ECO:0000256" key="6">
    <source>
        <dbReference type="ARBA" id="ARBA00022777"/>
    </source>
</evidence>
<keyword evidence="3 9" id="KW-0597">Phosphoprotein</keyword>
<evidence type="ECO:0000256" key="4">
    <source>
        <dbReference type="ARBA" id="ARBA00022679"/>
    </source>
</evidence>
<accession>A0A433VRD4</accession>
<evidence type="ECO:0000256" key="9">
    <source>
        <dbReference type="PROSITE-ProRule" id="PRU00169"/>
    </source>
</evidence>
<sequence>MSMPLRVLIVEDSDNDELMIVRTLQSNGYDVTYTRVETAVEMDAALDLNIWDLVLCDYCLPDFDGLEALKIMQNKGIDLPFIIVSGAINEEIAVSAMKAGASDFVTKSRLMRLVPAIRRELKEAENRRARLKSELALKKTQEQLRFVLETNRMGTWEWNIATNEIACSSSCEYLFDITPGTGSNLDIFIDRIHPQDRDAMLEALKTAQQSHQTYQHEYRVIQQDGSIHWIQAIGDFYQPAYAKDNLSSKNYNRMLGIVIDVTKQKLAEQKIYEQAALLDVATNAILLQHLNGIVTYWNKGAERLYGWIAEEVIGKNAYDILYGDYLPPETALESVIKYGEWQGELNKITKDEQDIIVDSHWTLIRGEDNQPKYILTVDTDITAKKQLESRFMRTQRLENIGILAGGIAHDLNNILTPILAVAQLLPLTLPNLNTRNQDMLHILEASAKRGADLVKQILCFARGNNDEKRLILQVKHLLLDIEQIIQGTFPKSIEIKKHIHDDLWTVSADSTQLHQVFMNLAINARDAMPEGGTLTITAENQIIDTNYTKMNIDAQEGNYILITFKDTGSGIPKNIIDKIFDPFFTTKDVGKGTGLGLSTVFNIIKNHNGFIEVDSTSKGSTFKIFLPASTQTDTTVKEDTSIVHGNGELILFVDDEIAISEVSKTTLETHKYQVLVANNGIEAIAIFVQNKLTIKAVIIDLMMPSLDGVTTIRALQKIMPNIKIIAMSGSNDSEEKTKAVECGVQEFVPKPFTATFLLNTLHRVLN</sequence>
<dbReference type="SUPFAM" id="SSF55874">
    <property type="entry name" value="ATPase domain of HSP90 chaperone/DNA topoisomerase II/histidine kinase"/>
    <property type="match status" value="1"/>
</dbReference>
<evidence type="ECO:0000256" key="10">
    <source>
        <dbReference type="SAM" id="Coils"/>
    </source>
</evidence>
<evidence type="ECO:0000256" key="3">
    <source>
        <dbReference type="ARBA" id="ARBA00022553"/>
    </source>
</evidence>
<evidence type="ECO:0000259" key="13">
    <source>
        <dbReference type="PROSITE" id="PS50112"/>
    </source>
</evidence>
<dbReference type="InterPro" id="IPR003594">
    <property type="entry name" value="HATPase_dom"/>
</dbReference>
<dbReference type="InterPro" id="IPR004358">
    <property type="entry name" value="Sig_transdc_His_kin-like_C"/>
</dbReference>
<dbReference type="SUPFAM" id="SSF55785">
    <property type="entry name" value="PYP-like sensor domain (PAS domain)"/>
    <property type="match status" value="2"/>
</dbReference>
<dbReference type="Gene3D" id="3.40.50.2300">
    <property type="match status" value="2"/>
</dbReference>
<feature type="coiled-coil region" evidence="10">
    <location>
        <begin position="107"/>
        <end position="141"/>
    </location>
</feature>
<dbReference type="InterPro" id="IPR011006">
    <property type="entry name" value="CheY-like_superfamily"/>
</dbReference>
<dbReference type="CDD" id="cd00156">
    <property type="entry name" value="REC"/>
    <property type="match status" value="2"/>
</dbReference>
<dbReference type="PROSITE" id="PS50109">
    <property type="entry name" value="HIS_KIN"/>
    <property type="match status" value="1"/>
</dbReference>
<dbReference type="EC" id="2.7.13.3" evidence="2"/>
<feature type="domain" description="Response regulatory" evidence="12">
    <location>
        <begin position="6"/>
        <end position="122"/>
    </location>
</feature>
<dbReference type="AlphaFoldDB" id="A0A433VRD4"/>
<feature type="domain" description="Response regulatory" evidence="12">
    <location>
        <begin position="649"/>
        <end position="765"/>
    </location>
</feature>
<dbReference type="SMART" id="SM00388">
    <property type="entry name" value="HisKA"/>
    <property type="match status" value="1"/>
</dbReference>
<dbReference type="RefSeq" id="WP_233787578.1">
    <property type="nucleotide sequence ID" value="NZ_RSCL01000003.1"/>
</dbReference>
<keyword evidence="4" id="KW-0808">Transferase</keyword>
<evidence type="ECO:0000313" key="16">
    <source>
        <dbReference type="Proteomes" id="UP000271624"/>
    </source>
</evidence>
<dbReference type="InterPro" id="IPR000700">
    <property type="entry name" value="PAS-assoc_C"/>
</dbReference>
<dbReference type="InterPro" id="IPR036890">
    <property type="entry name" value="HATPase_C_sf"/>
</dbReference>
<dbReference type="Pfam" id="PF08447">
    <property type="entry name" value="PAS_3"/>
    <property type="match status" value="1"/>
</dbReference>
<dbReference type="SUPFAM" id="SSF52172">
    <property type="entry name" value="CheY-like"/>
    <property type="match status" value="2"/>
</dbReference>
<evidence type="ECO:0000256" key="5">
    <source>
        <dbReference type="ARBA" id="ARBA00022741"/>
    </source>
</evidence>
<dbReference type="PRINTS" id="PR00344">
    <property type="entry name" value="BCTRLSENSOR"/>
</dbReference>
<gene>
    <name evidence="15" type="ORF">DSM106972_017630</name>
</gene>
<keyword evidence="5" id="KW-0547">Nucleotide-binding</keyword>
<proteinExistence type="predicted"/>
<evidence type="ECO:0000259" key="14">
    <source>
        <dbReference type="PROSITE" id="PS50113"/>
    </source>
</evidence>
<keyword evidence="16" id="KW-1185">Reference proteome</keyword>
<evidence type="ECO:0000313" key="15">
    <source>
        <dbReference type="EMBL" id="RUT08595.1"/>
    </source>
</evidence>
<feature type="domain" description="Histidine kinase" evidence="11">
    <location>
        <begin position="406"/>
        <end position="630"/>
    </location>
</feature>
<dbReference type="Proteomes" id="UP000271624">
    <property type="component" value="Unassembled WGS sequence"/>
</dbReference>
<evidence type="ECO:0000259" key="12">
    <source>
        <dbReference type="PROSITE" id="PS50110"/>
    </source>
</evidence>
<dbReference type="InterPro" id="IPR013655">
    <property type="entry name" value="PAS_fold_3"/>
</dbReference>